<protein>
    <recommendedName>
        <fullName evidence="2">HNH nuclease domain-containing protein</fullName>
    </recommendedName>
</protein>
<dbReference type="RefSeq" id="WP_425563334.1">
    <property type="nucleotide sequence ID" value="NZ_BAABGP010000008.1"/>
</dbReference>
<dbReference type="SMART" id="SM00507">
    <property type="entry name" value="HNHc"/>
    <property type="match status" value="1"/>
</dbReference>
<evidence type="ECO:0000259" key="2">
    <source>
        <dbReference type="SMART" id="SM00507"/>
    </source>
</evidence>
<comment type="caution">
    <text evidence="3">The sequence shown here is derived from an EMBL/GenBank/DDBJ whole genome shotgun (WGS) entry which is preliminary data.</text>
</comment>
<gene>
    <name evidence="3" type="ORF">GCM10023171_12880</name>
</gene>
<dbReference type="CDD" id="cd00085">
    <property type="entry name" value="HNHc"/>
    <property type="match status" value="1"/>
</dbReference>
<dbReference type="InterPro" id="IPR003615">
    <property type="entry name" value="HNH_nuc"/>
</dbReference>
<accession>A0ABP8P9A9</accession>
<reference evidence="4" key="1">
    <citation type="journal article" date="2019" name="Int. J. Syst. Evol. Microbiol.">
        <title>The Global Catalogue of Microorganisms (GCM) 10K type strain sequencing project: providing services to taxonomists for standard genome sequencing and annotation.</title>
        <authorList>
            <consortium name="The Broad Institute Genomics Platform"/>
            <consortium name="The Broad Institute Genome Sequencing Center for Infectious Disease"/>
            <person name="Wu L."/>
            <person name="Ma J."/>
        </authorList>
    </citation>
    <scope>NUCLEOTIDE SEQUENCE [LARGE SCALE GENOMIC DNA]</scope>
    <source>
        <strain evidence="4">JCM 17839</strain>
    </source>
</reference>
<feature type="region of interest" description="Disordered" evidence="1">
    <location>
        <begin position="69"/>
        <end position="96"/>
    </location>
</feature>
<evidence type="ECO:0000313" key="4">
    <source>
        <dbReference type="Proteomes" id="UP001500731"/>
    </source>
</evidence>
<proteinExistence type="predicted"/>
<keyword evidence="4" id="KW-1185">Reference proteome</keyword>
<dbReference type="Gene3D" id="1.10.30.50">
    <property type="match status" value="1"/>
</dbReference>
<dbReference type="Pfam" id="PF01844">
    <property type="entry name" value="HNH"/>
    <property type="match status" value="1"/>
</dbReference>
<sequence length="96" mass="10859">MTAYREGYQPFPGPVKRAALARAEGRCQRCGREDLPLQVDHWVNDASGGSNTIDNAVVLCTNCHSMKSATERQAGVQQRTEQRRRNTRWHEPHPNS</sequence>
<dbReference type="InterPro" id="IPR002711">
    <property type="entry name" value="HNH"/>
</dbReference>
<dbReference type="Proteomes" id="UP001500731">
    <property type="component" value="Unassembled WGS sequence"/>
</dbReference>
<organism evidence="3 4">
    <name type="scientific">Microbacterium panaciterrae</name>
    <dbReference type="NCBI Taxonomy" id="985759"/>
    <lineage>
        <taxon>Bacteria</taxon>
        <taxon>Bacillati</taxon>
        <taxon>Actinomycetota</taxon>
        <taxon>Actinomycetes</taxon>
        <taxon>Micrococcales</taxon>
        <taxon>Microbacteriaceae</taxon>
        <taxon>Microbacterium</taxon>
    </lineage>
</organism>
<feature type="compositionally biased region" description="Basic and acidic residues" evidence="1">
    <location>
        <begin position="80"/>
        <end position="96"/>
    </location>
</feature>
<name>A0ABP8P9A9_9MICO</name>
<evidence type="ECO:0000313" key="3">
    <source>
        <dbReference type="EMBL" id="GAA4482614.1"/>
    </source>
</evidence>
<feature type="domain" description="HNH nuclease" evidence="2">
    <location>
        <begin position="14"/>
        <end position="65"/>
    </location>
</feature>
<dbReference type="EMBL" id="BAABGP010000008">
    <property type="protein sequence ID" value="GAA4482614.1"/>
    <property type="molecule type" value="Genomic_DNA"/>
</dbReference>
<evidence type="ECO:0000256" key="1">
    <source>
        <dbReference type="SAM" id="MobiDB-lite"/>
    </source>
</evidence>